<reference evidence="2" key="1">
    <citation type="submission" date="2021-01" db="EMBL/GenBank/DDBJ databases">
        <title>Whole genome shotgun sequence of Planobispora takensis NBRC 109077.</title>
        <authorList>
            <person name="Komaki H."/>
            <person name="Tamura T."/>
        </authorList>
    </citation>
    <scope>NUCLEOTIDE SEQUENCE</scope>
    <source>
        <strain evidence="2">NBRC 109077</strain>
    </source>
</reference>
<keyword evidence="1" id="KW-1133">Transmembrane helix</keyword>
<proteinExistence type="predicted"/>
<feature type="transmembrane region" description="Helical" evidence="1">
    <location>
        <begin position="71"/>
        <end position="89"/>
    </location>
</feature>
<keyword evidence="1" id="KW-0812">Transmembrane</keyword>
<name>A0A8J3SXQ1_9ACTN</name>
<evidence type="ECO:0000256" key="1">
    <source>
        <dbReference type="SAM" id="Phobius"/>
    </source>
</evidence>
<dbReference type="Proteomes" id="UP000634476">
    <property type="component" value="Unassembled WGS sequence"/>
</dbReference>
<sequence length="151" mass="16058">MAIMKSSPAAAQPGLPPAAARARRTRAPGWIVWSLRVTAALHLLGVLGQAALAGLFVTGDVDMLLLHRDNAGFTTVMLLGQLVAAILLWRPGRGPAWPLRMSGGLMVAETLQVFMGQERILIGHFPLGVAIFGVSAVLTVRVWSGLRTEES</sequence>
<accession>A0A8J3SXQ1</accession>
<evidence type="ECO:0000313" key="2">
    <source>
        <dbReference type="EMBL" id="GII01656.1"/>
    </source>
</evidence>
<evidence type="ECO:0000313" key="3">
    <source>
        <dbReference type="Proteomes" id="UP000634476"/>
    </source>
</evidence>
<keyword evidence="3" id="KW-1185">Reference proteome</keyword>
<feature type="transmembrane region" description="Helical" evidence="1">
    <location>
        <begin position="30"/>
        <end position="51"/>
    </location>
</feature>
<keyword evidence="1" id="KW-0472">Membrane</keyword>
<feature type="transmembrane region" description="Helical" evidence="1">
    <location>
        <begin position="121"/>
        <end position="143"/>
    </location>
</feature>
<dbReference type="EMBL" id="BOOK01000027">
    <property type="protein sequence ID" value="GII01656.1"/>
    <property type="molecule type" value="Genomic_DNA"/>
</dbReference>
<protein>
    <submittedName>
        <fullName evidence="2">Uncharacterized protein</fullName>
    </submittedName>
</protein>
<comment type="caution">
    <text evidence="2">The sequence shown here is derived from an EMBL/GenBank/DDBJ whole genome shotgun (WGS) entry which is preliminary data.</text>
</comment>
<organism evidence="2 3">
    <name type="scientific">Planobispora takensis</name>
    <dbReference type="NCBI Taxonomy" id="1367882"/>
    <lineage>
        <taxon>Bacteria</taxon>
        <taxon>Bacillati</taxon>
        <taxon>Actinomycetota</taxon>
        <taxon>Actinomycetes</taxon>
        <taxon>Streptosporangiales</taxon>
        <taxon>Streptosporangiaceae</taxon>
        <taxon>Planobispora</taxon>
    </lineage>
</organism>
<dbReference type="AlphaFoldDB" id="A0A8J3SXQ1"/>
<gene>
    <name evidence="2" type="ORF">Pta02_36640</name>
</gene>